<keyword evidence="3 6" id="KW-0812">Transmembrane</keyword>
<gene>
    <name evidence="7" type="ORF">MEA186_15587</name>
</gene>
<dbReference type="PANTHER" id="PTHR30086">
    <property type="entry name" value="ARGININE EXPORTER PROTEIN ARGO"/>
    <property type="match status" value="1"/>
</dbReference>
<dbReference type="RefSeq" id="WP_006202644.1">
    <property type="nucleotide sequence ID" value="NZ_AGSN01000114.1"/>
</dbReference>
<protein>
    <submittedName>
        <fullName evidence="7">Amino acid transporter LysE</fullName>
    </submittedName>
</protein>
<dbReference type="PATRIC" id="fig|1082933.3.peg.3039"/>
<dbReference type="GO" id="GO:0015171">
    <property type="term" value="F:amino acid transmembrane transporter activity"/>
    <property type="evidence" value="ECO:0007669"/>
    <property type="project" value="TreeGrafter"/>
</dbReference>
<keyword evidence="8" id="KW-1185">Reference proteome</keyword>
<dbReference type="EMBL" id="AGSN01000114">
    <property type="protein sequence ID" value="EHH11077.1"/>
    <property type="molecule type" value="Genomic_DNA"/>
</dbReference>
<proteinExistence type="predicted"/>
<name>G6YAZ3_9HYPH</name>
<keyword evidence="4 6" id="KW-1133">Transmembrane helix</keyword>
<dbReference type="PANTHER" id="PTHR30086:SF20">
    <property type="entry name" value="ARGININE EXPORTER PROTEIN ARGO-RELATED"/>
    <property type="match status" value="1"/>
</dbReference>
<comment type="subcellular location">
    <subcellularLocation>
        <location evidence="1">Cell membrane</location>
        <topology evidence="1">Multi-pass membrane protein</topology>
    </subcellularLocation>
</comment>
<feature type="transmembrane region" description="Helical" evidence="6">
    <location>
        <begin position="110"/>
        <end position="133"/>
    </location>
</feature>
<keyword evidence="2" id="KW-1003">Cell membrane</keyword>
<evidence type="ECO:0000256" key="2">
    <source>
        <dbReference type="ARBA" id="ARBA00022475"/>
    </source>
</evidence>
<evidence type="ECO:0000256" key="1">
    <source>
        <dbReference type="ARBA" id="ARBA00004651"/>
    </source>
</evidence>
<evidence type="ECO:0000256" key="4">
    <source>
        <dbReference type="ARBA" id="ARBA00022989"/>
    </source>
</evidence>
<feature type="transmembrane region" description="Helical" evidence="6">
    <location>
        <begin position="38"/>
        <end position="64"/>
    </location>
</feature>
<evidence type="ECO:0000256" key="3">
    <source>
        <dbReference type="ARBA" id="ARBA00022692"/>
    </source>
</evidence>
<dbReference type="AlphaFoldDB" id="G6YAZ3"/>
<evidence type="ECO:0000313" key="8">
    <source>
        <dbReference type="Proteomes" id="UP000002949"/>
    </source>
</evidence>
<dbReference type="eggNOG" id="COG1280">
    <property type="taxonomic scope" value="Bacteria"/>
</dbReference>
<keyword evidence="5 6" id="KW-0472">Membrane</keyword>
<dbReference type="GO" id="GO:0005886">
    <property type="term" value="C:plasma membrane"/>
    <property type="evidence" value="ECO:0007669"/>
    <property type="project" value="UniProtKB-SubCell"/>
</dbReference>
<accession>G6YAZ3</accession>
<feature type="transmembrane region" description="Helical" evidence="6">
    <location>
        <begin position="70"/>
        <end position="89"/>
    </location>
</feature>
<evidence type="ECO:0000256" key="5">
    <source>
        <dbReference type="ARBA" id="ARBA00023136"/>
    </source>
</evidence>
<feature type="transmembrane region" description="Helical" evidence="6">
    <location>
        <begin position="6"/>
        <end position="26"/>
    </location>
</feature>
<evidence type="ECO:0000313" key="7">
    <source>
        <dbReference type="EMBL" id="EHH11077.1"/>
    </source>
</evidence>
<evidence type="ECO:0000256" key="6">
    <source>
        <dbReference type="SAM" id="Phobius"/>
    </source>
</evidence>
<reference evidence="7 8" key="1">
    <citation type="journal article" date="2012" name="J. Bacteriol.">
        <title>Draft Genome Sequence of Plant Growth-Promoting Rhizobium Mesorhizobium amorphae, Isolated from Zinc-Lead Mine Tailings.</title>
        <authorList>
            <person name="Hao X."/>
            <person name="Lin Y."/>
            <person name="Johnstone L."/>
            <person name="Baltrus D.A."/>
            <person name="Miller S.J."/>
            <person name="Wei G."/>
            <person name="Rensing C."/>
        </authorList>
    </citation>
    <scope>NUCLEOTIDE SEQUENCE [LARGE SCALE GENOMIC DNA]</scope>
    <source>
        <strain evidence="7 8">CCNWGS0123</strain>
    </source>
</reference>
<organism evidence="7 8">
    <name type="scientific">Mesorhizobium amorphae CCNWGS0123</name>
    <dbReference type="NCBI Taxonomy" id="1082933"/>
    <lineage>
        <taxon>Bacteria</taxon>
        <taxon>Pseudomonadati</taxon>
        <taxon>Pseudomonadota</taxon>
        <taxon>Alphaproteobacteria</taxon>
        <taxon>Hyphomicrobiales</taxon>
        <taxon>Phyllobacteriaceae</taxon>
        <taxon>Mesorhizobium</taxon>
    </lineage>
</organism>
<dbReference type="Proteomes" id="UP000002949">
    <property type="component" value="Unassembled WGS sequence"/>
</dbReference>
<dbReference type="Pfam" id="PF01810">
    <property type="entry name" value="LysE"/>
    <property type="match status" value="1"/>
</dbReference>
<sequence>MFPIDIWLAYTIASVLIVLAPGPDIVLSIARGLSQGRLAATVSGMGAGTGILIHSLAATFGLALLIQTSAAAFLALKLAGAAYLVWLGAKALFSRNLVSFAPTARRPLHAIYLAGLMSNVLNPKIGLFVLAFIPQFVSADRGLACHHRRHRPFAHRRLCFGFEPMAAQPSARGCRDQYRRRHHIRHDRPVRRRDETQLKPAAAWRKASASWPTVLSSLKSFLETGSGIDLFAKPKSP</sequence>
<dbReference type="InterPro" id="IPR001123">
    <property type="entry name" value="LeuE-type"/>
</dbReference>